<dbReference type="Pfam" id="PF00126">
    <property type="entry name" value="HTH_1"/>
    <property type="match status" value="1"/>
</dbReference>
<protein>
    <submittedName>
        <fullName evidence="6">LysR family transcriptional regulator</fullName>
    </submittedName>
</protein>
<dbReference type="GO" id="GO:0003700">
    <property type="term" value="F:DNA-binding transcription factor activity"/>
    <property type="evidence" value="ECO:0007669"/>
    <property type="project" value="InterPro"/>
</dbReference>
<dbReference type="OrthoDB" id="3673085at2"/>
<evidence type="ECO:0000313" key="7">
    <source>
        <dbReference type="Proteomes" id="UP000323454"/>
    </source>
</evidence>
<proteinExistence type="inferred from homology"/>
<keyword evidence="3" id="KW-0238">DNA-binding</keyword>
<keyword evidence="7" id="KW-1185">Reference proteome</keyword>
<reference evidence="6 7" key="2">
    <citation type="submission" date="2019-09" db="EMBL/GenBank/DDBJ databases">
        <authorList>
            <person name="Jin C."/>
        </authorList>
    </citation>
    <scope>NUCLEOTIDE SEQUENCE [LARGE SCALE GENOMIC DNA]</scope>
    <source>
        <strain evidence="6 7">AN110305</strain>
    </source>
</reference>
<dbReference type="SUPFAM" id="SSF46785">
    <property type="entry name" value="Winged helix' DNA-binding domain"/>
    <property type="match status" value="1"/>
</dbReference>
<keyword evidence="4" id="KW-0804">Transcription</keyword>
<accession>A0A5B2X811</accession>
<dbReference type="Pfam" id="PF03466">
    <property type="entry name" value="LysR_substrate"/>
    <property type="match status" value="1"/>
</dbReference>
<dbReference type="Gene3D" id="3.40.190.290">
    <property type="match status" value="1"/>
</dbReference>
<feature type="domain" description="HTH lysR-type" evidence="5">
    <location>
        <begin position="1"/>
        <end position="60"/>
    </location>
</feature>
<comment type="similarity">
    <text evidence="1">Belongs to the LysR transcriptional regulatory family.</text>
</comment>
<comment type="caution">
    <text evidence="6">The sequence shown here is derived from an EMBL/GenBank/DDBJ whole genome shotgun (WGS) entry which is preliminary data.</text>
</comment>
<dbReference type="CDD" id="cd08423">
    <property type="entry name" value="PBP2_LTTR_like_6"/>
    <property type="match status" value="1"/>
</dbReference>
<evidence type="ECO:0000256" key="4">
    <source>
        <dbReference type="ARBA" id="ARBA00023163"/>
    </source>
</evidence>
<evidence type="ECO:0000256" key="1">
    <source>
        <dbReference type="ARBA" id="ARBA00009437"/>
    </source>
</evidence>
<organism evidence="6 7">
    <name type="scientific">Solihabitans fulvus</name>
    <dbReference type="NCBI Taxonomy" id="1892852"/>
    <lineage>
        <taxon>Bacteria</taxon>
        <taxon>Bacillati</taxon>
        <taxon>Actinomycetota</taxon>
        <taxon>Actinomycetes</taxon>
        <taxon>Pseudonocardiales</taxon>
        <taxon>Pseudonocardiaceae</taxon>
        <taxon>Solihabitans</taxon>
    </lineage>
</organism>
<dbReference type="PANTHER" id="PTHR30346:SF29">
    <property type="entry name" value="LYSR SUBSTRATE-BINDING"/>
    <property type="match status" value="1"/>
</dbReference>
<dbReference type="SUPFAM" id="SSF53850">
    <property type="entry name" value="Periplasmic binding protein-like II"/>
    <property type="match status" value="1"/>
</dbReference>
<evidence type="ECO:0000256" key="3">
    <source>
        <dbReference type="ARBA" id="ARBA00023125"/>
    </source>
</evidence>
<evidence type="ECO:0000313" key="6">
    <source>
        <dbReference type="EMBL" id="KAA2259547.1"/>
    </source>
</evidence>
<dbReference type="PANTHER" id="PTHR30346">
    <property type="entry name" value="TRANSCRIPTIONAL DUAL REGULATOR HCAR-RELATED"/>
    <property type="match status" value="1"/>
</dbReference>
<dbReference type="PROSITE" id="PS50931">
    <property type="entry name" value="HTH_LYSR"/>
    <property type="match status" value="1"/>
</dbReference>
<gene>
    <name evidence="6" type="ORF">F0L68_21740</name>
</gene>
<sequence length="304" mass="32427">MSLDAGRLRVLVEVAHAGSIAAAAQRMSFTPSALSQQLAKLERELGCRLVDRGPGGTTLTKAGRVLVSHGEAVLGELRAAEEAVRAVLGAEPDRLAIGTFSTAGRILVPEALAAFRHDYPAARLSLLDLEPPKGYGLVTSRDLDLLITHRYVGVPLPGLAGLRRTRLLTDPLRLVLPADHPAADQARSGLADLADEEWISGGHGVPNRVCLGTLAKQAGVEPHVAYETQDYEVTLALIRAGLGISLVPESVLRRTDLTGLAVRELRGVRPSRQMYVVHRRRPAALVAAMVTLLLRSAETITTAV</sequence>
<dbReference type="AlphaFoldDB" id="A0A5B2X811"/>
<keyword evidence="2" id="KW-0805">Transcription regulation</keyword>
<dbReference type="InterPro" id="IPR036390">
    <property type="entry name" value="WH_DNA-bd_sf"/>
</dbReference>
<dbReference type="Proteomes" id="UP000323454">
    <property type="component" value="Unassembled WGS sequence"/>
</dbReference>
<dbReference type="EMBL" id="VUOB01000038">
    <property type="protein sequence ID" value="KAA2259547.1"/>
    <property type="molecule type" value="Genomic_DNA"/>
</dbReference>
<dbReference type="FunFam" id="1.10.10.10:FF:000001">
    <property type="entry name" value="LysR family transcriptional regulator"/>
    <property type="match status" value="1"/>
</dbReference>
<dbReference type="InterPro" id="IPR036388">
    <property type="entry name" value="WH-like_DNA-bd_sf"/>
</dbReference>
<name>A0A5B2X811_9PSEU</name>
<reference evidence="6 7" key="1">
    <citation type="submission" date="2019-09" db="EMBL/GenBank/DDBJ databases">
        <title>Goodfellowia gen. nov., a new genus of the Pseudonocardineae related to Actinoalloteichus, containing Goodfellowia coeruleoviolacea gen. nov., comb. nov. gen. nov., comb. nov.</title>
        <authorList>
            <person name="Labeda D."/>
        </authorList>
    </citation>
    <scope>NUCLEOTIDE SEQUENCE [LARGE SCALE GENOMIC DNA]</scope>
    <source>
        <strain evidence="6 7">AN110305</strain>
    </source>
</reference>
<dbReference type="GO" id="GO:0032993">
    <property type="term" value="C:protein-DNA complex"/>
    <property type="evidence" value="ECO:0007669"/>
    <property type="project" value="TreeGrafter"/>
</dbReference>
<dbReference type="RefSeq" id="WP_149851460.1">
    <property type="nucleotide sequence ID" value="NZ_VUOB01000038.1"/>
</dbReference>
<dbReference type="InterPro" id="IPR000847">
    <property type="entry name" value="LysR_HTH_N"/>
</dbReference>
<evidence type="ECO:0000256" key="2">
    <source>
        <dbReference type="ARBA" id="ARBA00023015"/>
    </source>
</evidence>
<dbReference type="GO" id="GO:0003677">
    <property type="term" value="F:DNA binding"/>
    <property type="evidence" value="ECO:0007669"/>
    <property type="project" value="UniProtKB-KW"/>
</dbReference>
<dbReference type="InterPro" id="IPR005119">
    <property type="entry name" value="LysR_subst-bd"/>
</dbReference>
<evidence type="ECO:0000259" key="5">
    <source>
        <dbReference type="PROSITE" id="PS50931"/>
    </source>
</evidence>
<dbReference type="Gene3D" id="1.10.10.10">
    <property type="entry name" value="Winged helix-like DNA-binding domain superfamily/Winged helix DNA-binding domain"/>
    <property type="match status" value="1"/>
</dbReference>